<accession>C4IFE9</accession>
<dbReference type="Proteomes" id="UP000003081">
    <property type="component" value="Unassembled WGS sequence"/>
</dbReference>
<proteinExistence type="predicted"/>
<dbReference type="RefSeq" id="WP_003409562.1">
    <property type="nucleotide sequence ID" value="NZ_ACOM01000005.1"/>
</dbReference>
<name>C4IFE9_CLOBU</name>
<dbReference type="AlphaFoldDB" id="C4IFE9"/>
<dbReference type="EMBL" id="ACOM01000005">
    <property type="protein sequence ID" value="EEP55033.1"/>
    <property type="molecule type" value="Genomic_DNA"/>
</dbReference>
<gene>
    <name evidence="1" type="ORF">CLP_1653</name>
</gene>
<evidence type="ECO:0000313" key="2">
    <source>
        <dbReference type="Proteomes" id="UP000003081"/>
    </source>
</evidence>
<keyword evidence="2" id="KW-1185">Reference proteome</keyword>
<sequence>MTIIESIRKYIKTCPYLKEFEDEIVKVNVDKLEKDATVYSIDETVCNPILKKYVNGSSERQFLFVFASREFYGEDVFQNIDNIGFYDNLSEWLENNTRQGILPTLEEGKQALSIKAVSNGYAFDTDENLGRYQVQIQLTYYQEK</sequence>
<dbReference type="eggNOG" id="ENOG5032TS2">
    <property type="taxonomic scope" value="Bacteria"/>
</dbReference>
<evidence type="ECO:0000313" key="1">
    <source>
        <dbReference type="EMBL" id="EEP55033.1"/>
    </source>
</evidence>
<protein>
    <recommendedName>
        <fullName evidence="3">Chloramphenicol resistance protein</fullName>
    </recommendedName>
</protein>
<organism evidence="1 2">
    <name type="scientific">Clostridium butyricum E4 str. BoNT E BL5262</name>
    <dbReference type="NCBI Taxonomy" id="632245"/>
    <lineage>
        <taxon>Bacteria</taxon>
        <taxon>Bacillati</taxon>
        <taxon>Bacillota</taxon>
        <taxon>Clostridia</taxon>
        <taxon>Eubacteriales</taxon>
        <taxon>Clostridiaceae</taxon>
        <taxon>Clostridium</taxon>
    </lineage>
</organism>
<evidence type="ECO:0008006" key="3">
    <source>
        <dbReference type="Google" id="ProtNLM"/>
    </source>
</evidence>
<comment type="caution">
    <text evidence="1">The sequence shown here is derived from an EMBL/GenBank/DDBJ whole genome shotgun (WGS) entry which is preliminary data.</text>
</comment>
<dbReference type="HOGENOM" id="CLU_144705_0_0_9"/>
<reference evidence="1 2" key="1">
    <citation type="submission" date="2009-08" db="EMBL/GenBank/DDBJ databases">
        <authorList>
            <person name="Shrivastava S."/>
            <person name="Brinkac L.B."/>
            <person name="Brown J.L."/>
            <person name="Bruce D.B."/>
            <person name="Detter C."/>
            <person name="Green L.D."/>
            <person name="Munk C.A."/>
            <person name="Rogers Y.C."/>
            <person name="Tapia R."/>
            <person name="Sims D.R."/>
            <person name="Smith L.A."/>
            <person name="Smith T.J."/>
            <person name="Sutton G."/>
            <person name="Brettin T."/>
        </authorList>
    </citation>
    <scope>NUCLEOTIDE SEQUENCE [LARGE SCALE GENOMIC DNA]</scope>
    <source>
        <strain evidence="2">E4 str. BoNT E BL5262</strain>
    </source>
</reference>